<dbReference type="Proteomes" id="UP000184164">
    <property type="component" value="Unassembled WGS sequence"/>
</dbReference>
<keyword evidence="2" id="KW-1185">Reference proteome</keyword>
<protein>
    <submittedName>
        <fullName evidence="1">Starch-binding associating with outer membrane</fullName>
    </submittedName>
</protein>
<organism evidence="1 2">
    <name type="scientific">Mariniphaga anaerophila</name>
    <dbReference type="NCBI Taxonomy" id="1484053"/>
    <lineage>
        <taxon>Bacteria</taxon>
        <taxon>Pseudomonadati</taxon>
        <taxon>Bacteroidota</taxon>
        <taxon>Bacteroidia</taxon>
        <taxon>Marinilabiliales</taxon>
        <taxon>Prolixibacteraceae</taxon>
        <taxon>Mariniphaga</taxon>
    </lineage>
</organism>
<dbReference type="Gene3D" id="1.25.40.390">
    <property type="match status" value="1"/>
</dbReference>
<name>A0A1M5A821_9BACT</name>
<dbReference type="STRING" id="1484053.SAMN05444274_104224"/>
<reference evidence="1 2" key="1">
    <citation type="submission" date="2016-11" db="EMBL/GenBank/DDBJ databases">
        <authorList>
            <person name="Jaros S."/>
            <person name="Januszkiewicz K."/>
            <person name="Wedrychowicz H."/>
        </authorList>
    </citation>
    <scope>NUCLEOTIDE SEQUENCE [LARGE SCALE GENOMIC DNA]</scope>
    <source>
        <strain evidence="1 2">DSM 26910</strain>
    </source>
</reference>
<dbReference type="InterPro" id="IPR011990">
    <property type="entry name" value="TPR-like_helical_dom_sf"/>
</dbReference>
<dbReference type="RefSeq" id="WP_083570686.1">
    <property type="nucleotide sequence ID" value="NZ_FQUM01000004.1"/>
</dbReference>
<evidence type="ECO:0000313" key="1">
    <source>
        <dbReference type="EMBL" id="SHF26413.1"/>
    </source>
</evidence>
<gene>
    <name evidence="1" type="ORF">SAMN05444274_104224</name>
</gene>
<dbReference type="InterPro" id="IPR041662">
    <property type="entry name" value="SusD-like_2"/>
</dbReference>
<dbReference type="SUPFAM" id="SSF48452">
    <property type="entry name" value="TPR-like"/>
    <property type="match status" value="1"/>
</dbReference>
<dbReference type="Pfam" id="PF12771">
    <property type="entry name" value="SusD-like_2"/>
    <property type="match status" value="2"/>
</dbReference>
<dbReference type="OrthoDB" id="1109828at2"/>
<sequence>MKIIKTGLLILAIIIFIPLFSCIDLTELNEDPNNPEKVSSNYILTYILTNTAKAYSNLGGWNSNVAGAMQYIQQGTEYQSYRINYYDWDRGSWSTFYNLLRNVEIVNENAVEDENIMFEAISLTLRAFLFGTVTDLFGDCPYSESLEANNELYFPEYDDQKDIYKGVLEDLKRANELFADPKISDFTIASNSDVLYGGDPVKWRKFTNALRLRYCMRLYHKKTEMNEAGINILAEFKDAASFTFTSNNDNAEFDYIGSTAANSFSGGPLNESNSPYRTKPCATIVNKLKSLNDPRLSRWVTPVQHKWDYGVTEISEKNVRNIFGEGYEVEYRPVTAQGVDTSLYVGLPVGILAQDALNFNIGDDKGSYHSEKNPYISFLHERFRQNTEEYVKMNLASYSEVAFLLAEASVLGDFSIEGSTGEYYKNGVLASLNYWGVSDGANGFNFENYFSNDDVNLETASDKLERIMEQKWISAWFNVEAWLDWRRTGYPPIETGPVAEFGPALPLRFMYPEPNQDEKYLVNYNAAVEKLVPTVYVPGGQSKDHSYSKMWLIQNTGKPY</sequence>
<dbReference type="EMBL" id="FQUM01000004">
    <property type="protein sequence ID" value="SHF26413.1"/>
    <property type="molecule type" value="Genomic_DNA"/>
</dbReference>
<accession>A0A1M5A821</accession>
<proteinExistence type="predicted"/>
<dbReference type="AlphaFoldDB" id="A0A1M5A821"/>
<evidence type="ECO:0000313" key="2">
    <source>
        <dbReference type="Proteomes" id="UP000184164"/>
    </source>
</evidence>